<dbReference type="Proteomes" id="UP000442619">
    <property type="component" value="Unassembled WGS sequence"/>
</dbReference>
<dbReference type="AlphaFoldDB" id="A0A844FVZ9"/>
<dbReference type="EMBL" id="VUNM01000025">
    <property type="protein sequence ID" value="MST89803.1"/>
    <property type="molecule type" value="Genomic_DNA"/>
</dbReference>
<accession>A0A844FVZ9</accession>
<reference evidence="2 3" key="1">
    <citation type="submission" date="2019-08" db="EMBL/GenBank/DDBJ databases">
        <title>In-depth cultivation of the pig gut microbiome towards novel bacterial diversity and tailored functional studies.</title>
        <authorList>
            <person name="Wylensek D."/>
            <person name="Hitch T.C.A."/>
            <person name="Clavel T."/>
        </authorList>
    </citation>
    <scope>NUCLEOTIDE SEQUENCE [LARGE SCALE GENOMIC DNA]</scope>
    <source>
        <strain evidence="2 3">CA-Schmier-601-WT-3</strain>
    </source>
</reference>
<organism evidence="2 3">
    <name type="scientific">Sharpea porci</name>
    <dbReference type="NCBI Taxonomy" id="2652286"/>
    <lineage>
        <taxon>Bacteria</taxon>
        <taxon>Bacillati</taxon>
        <taxon>Bacillota</taxon>
        <taxon>Erysipelotrichia</taxon>
        <taxon>Erysipelotrichales</taxon>
        <taxon>Coprobacillaceae</taxon>
        <taxon>Sharpea</taxon>
    </lineage>
</organism>
<keyword evidence="1" id="KW-1133">Transmembrane helix</keyword>
<keyword evidence="1" id="KW-0472">Membrane</keyword>
<proteinExistence type="predicted"/>
<sequence length="68" mass="7923">MLKGKTRANILSVIMFAYPLVLVLMRTLGEKLSWPLEVEIVITLLILIPILIFVDRQFKKIKEELNQK</sequence>
<protein>
    <submittedName>
        <fullName evidence="2">Uncharacterized protein</fullName>
    </submittedName>
</protein>
<dbReference type="RefSeq" id="WP_154517467.1">
    <property type="nucleotide sequence ID" value="NZ_VUNM01000025.1"/>
</dbReference>
<evidence type="ECO:0000313" key="3">
    <source>
        <dbReference type="Proteomes" id="UP000442619"/>
    </source>
</evidence>
<gene>
    <name evidence="2" type="ORF">FYJ79_09495</name>
</gene>
<feature type="transmembrane region" description="Helical" evidence="1">
    <location>
        <begin position="7"/>
        <end position="28"/>
    </location>
</feature>
<feature type="transmembrane region" description="Helical" evidence="1">
    <location>
        <begin position="34"/>
        <end position="54"/>
    </location>
</feature>
<evidence type="ECO:0000313" key="2">
    <source>
        <dbReference type="EMBL" id="MST89803.1"/>
    </source>
</evidence>
<name>A0A844FVZ9_9FIRM</name>
<keyword evidence="1" id="KW-0812">Transmembrane</keyword>
<evidence type="ECO:0000256" key="1">
    <source>
        <dbReference type="SAM" id="Phobius"/>
    </source>
</evidence>
<keyword evidence="3" id="KW-1185">Reference proteome</keyword>
<comment type="caution">
    <text evidence="2">The sequence shown here is derived from an EMBL/GenBank/DDBJ whole genome shotgun (WGS) entry which is preliminary data.</text>
</comment>